<dbReference type="GO" id="GO:0030897">
    <property type="term" value="C:HOPS complex"/>
    <property type="evidence" value="ECO:0007669"/>
    <property type="project" value="TreeGrafter"/>
</dbReference>
<dbReference type="InterPro" id="IPR011990">
    <property type="entry name" value="TPR-like_helical_dom_sf"/>
</dbReference>
<dbReference type="GO" id="GO:0016236">
    <property type="term" value="P:macroautophagy"/>
    <property type="evidence" value="ECO:0007669"/>
    <property type="project" value="TreeGrafter"/>
</dbReference>
<dbReference type="PANTHER" id="PTHR12616">
    <property type="entry name" value="VACUOLAR PROTEIN SORTING VPS41"/>
    <property type="match status" value="1"/>
</dbReference>
<accession>A0A0A9WVX1</accession>
<evidence type="ECO:0000313" key="4">
    <source>
        <dbReference type="EMBL" id="JAG10633.1"/>
    </source>
</evidence>
<keyword evidence="2" id="KW-0653">Protein transport</keyword>
<proteinExistence type="predicted"/>
<feature type="repeat" description="CHCR" evidence="3">
    <location>
        <begin position="91"/>
        <end position="235"/>
    </location>
</feature>
<dbReference type="AlphaFoldDB" id="A0A0A9WVX1"/>
<evidence type="ECO:0000256" key="2">
    <source>
        <dbReference type="ARBA" id="ARBA00022927"/>
    </source>
</evidence>
<dbReference type="GO" id="GO:0034058">
    <property type="term" value="P:endosomal vesicle fusion"/>
    <property type="evidence" value="ECO:0007669"/>
    <property type="project" value="TreeGrafter"/>
</dbReference>
<organism evidence="4">
    <name type="scientific">Lygus hesperus</name>
    <name type="common">Western plant bug</name>
    <dbReference type="NCBI Taxonomy" id="30085"/>
    <lineage>
        <taxon>Eukaryota</taxon>
        <taxon>Metazoa</taxon>
        <taxon>Ecdysozoa</taxon>
        <taxon>Arthropoda</taxon>
        <taxon>Hexapoda</taxon>
        <taxon>Insecta</taxon>
        <taxon>Pterygota</taxon>
        <taxon>Neoptera</taxon>
        <taxon>Paraneoptera</taxon>
        <taxon>Hemiptera</taxon>
        <taxon>Heteroptera</taxon>
        <taxon>Panheteroptera</taxon>
        <taxon>Cimicomorpha</taxon>
        <taxon>Miridae</taxon>
        <taxon>Mirini</taxon>
        <taxon>Lygus</taxon>
    </lineage>
</organism>
<evidence type="ECO:0000256" key="1">
    <source>
        <dbReference type="ARBA" id="ARBA00022448"/>
    </source>
</evidence>
<evidence type="ECO:0000256" key="3">
    <source>
        <dbReference type="PROSITE-ProRule" id="PRU01006"/>
    </source>
</evidence>
<dbReference type="PANTHER" id="PTHR12616:SF1">
    <property type="entry name" value="VACUOLAR PROTEIN SORTING-ASSOCIATED PROTEIN 41 HOMOLOG"/>
    <property type="match status" value="1"/>
</dbReference>
<dbReference type="GO" id="GO:0005770">
    <property type="term" value="C:late endosome"/>
    <property type="evidence" value="ECO:0007669"/>
    <property type="project" value="TreeGrafter"/>
</dbReference>
<dbReference type="GO" id="GO:0009267">
    <property type="term" value="P:cellular response to starvation"/>
    <property type="evidence" value="ECO:0007669"/>
    <property type="project" value="TreeGrafter"/>
</dbReference>
<dbReference type="GO" id="GO:0006623">
    <property type="term" value="P:protein targeting to vacuole"/>
    <property type="evidence" value="ECO:0007669"/>
    <property type="project" value="InterPro"/>
</dbReference>
<name>A0A0A9WVX1_LYGHE</name>
<dbReference type="SMART" id="SM00299">
    <property type="entry name" value="CLH"/>
    <property type="match status" value="1"/>
</dbReference>
<protein>
    <recommendedName>
        <fullName evidence="5">Vacuolar protein sorting-associated protein 41</fullName>
    </recommendedName>
</protein>
<dbReference type="EMBL" id="GBHO01032971">
    <property type="protein sequence ID" value="JAG10633.1"/>
    <property type="molecule type" value="Transcribed_RNA"/>
</dbReference>
<reference evidence="4" key="1">
    <citation type="journal article" date="2014" name="PLoS ONE">
        <title>Transcriptome-Based Identification of ABC Transporters in the Western Tarnished Plant Bug Lygus hesperus.</title>
        <authorList>
            <person name="Hull J.J."/>
            <person name="Chaney K."/>
            <person name="Geib S.M."/>
            <person name="Fabrick J.A."/>
            <person name="Brent C.S."/>
            <person name="Walsh D."/>
            <person name="Lavine L.C."/>
        </authorList>
    </citation>
    <scope>NUCLEOTIDE SEQUENCE</scope>
</reference>
<dbReference type="PROSITE" id="PS50236">
    <property type="entry name" value="CHCR"/>
    <property type="match status" value="1"/>
</dbReference>
<sequence length="365" mass="42905">KIKLWSHHLYNKKTIADSIWNHILNTEVKSNPTLLEALAIIYSHMKQYDKSLGLYAKLQSKYSFELIKKHNLYCTIHKSAKELMKLDSAQAIEAMLWSSDADPHLIVEDLTENHYYLYLYLDALHMKKPKQCQKFHTDLVCLYADFERKKLMGLLRNSDLYAIQKALEICKQRHFIEETVYLLGRMGNTKEALKLIFSEIKDFDRAIDFCKEHDDEELWDDIIKFALDKPRYINMLLKRIGTHVDPGEMIQRIDEKLEIPMLRDALVKMMQDYLLNVRIQEDFKKIVSSDHYDLHNLQLSMRTRGVAIRYDNQCGACFHTLVVGNLKDGEIHSELTVFNCKHVFHSHCLPVTAYCTICTRKPMFP</sequence>
<dbReference type="InterPro" id="IPR000547">
    <property type="entry name" value="Clathrin_H-chain/VPS_repeat"/>
</dbReference>
<dbReference type="Pfam" id="PF23556">
    <property type="entry name" value="TPR_Vps41"/>
    <property type="match status" value="1"/>
</dbReference>
<evidence type="ECO:0008006" key="5">
    <source>
        <dbReference type="Google" id="ProtNLM"/>
    </source>
</evidence>
<keyword evidence="1" id="KW-0813">Transport</keyword>
<feature type="non-terminal residue" evidence="4">
    <location>
        <position position="1"/>
    </location>
</feature>
<dbReference type="InterPro" id="IPR045111">
    <property type="entry name" value="Vps41/Vps8"/>
</dbReference>
<gene>
    <name evidence="4" type="ORF">CM83_15707</name>
</gene>
<reference evidence="4" key="2">
    <citation type="submission" date="2014-07" db="EMBL/GenBank/DDBJ databases">
        <authorList>
            <person name="Hull J."/>
        </authorList>
    </citation>
    <scope>NUCLEOTIDE SEQUENCE</scope>
</reference>
<dbReference type="Gene3D" id="1.25.40.10">
    <property type="entry name" value="Tetratricopeptide repeat domain"/>
    <property type="match status" value="1"/>
</dbReference>